<feature type="transmembrane region" description="Helical" evidence="6">
    <location>
        <begin position="210"/>
        <end position="236"/>
    </location>
</feature>
<comment type="subcellular location">
    <subcellularLocation>
        <location evidence="1">Cell inner membrane</location>
        <topology evidence="1">Multi-pass membrane protein</topology>
    </subcellularLocation>
    <subcellularLocation>
        <location evidence="6">Cell membrane</location>
        <topology evidence="6">Multi-pass membrane protein</topology>
    </subcellularLocation>
</comment>
<dbReference type="AlphaFoldDB" id="A0AAE8HVE3"/>
<dbReference type="NCBIfam" id="NF007111">
    <property type="entry name" value="PRK09560.1"/>
    <property type="match status" value="1"/>
</dbReference>
<evidence type="ECO:0000256" key="4">
    <source>
        <dbReference type="ARBA" id="ARBA00022989"/>
    </source>
</evidence>
<reference evidence="8 10" key="2">
    <citation type="submission" date="2016-10" db="EMBL/GenBank/DDBJ databases">
        <authorList>
            <person name="Varghese N."/>
            <person name="Submissions S."/>
        </authorList>
    </citation>
    <scope>NUCLEOTIDE SEQUENCE [LARGE SCALE GENOMIC DNA]</scope>
    <source>
        <strain evidence="8 10">CBMB27</strain>
    </source>
</reference>
<feature type="transmembrane region" description="Helical" evidence="6">
    <location>
        <begin position="297"/>
        <end position="322"/>
    </location>
</feature>
<dbReference type="Gene3D" id="1.20.1530.10">
    <property type="entry name" value="Na+/H+ antiporter like domain"/>
    <property type="match status" value="1"/>
</dbReference>
<keyword evidence="3 6" id="KW-0812">Transmembrane</keyword>
<comment type="function">
    <text evidence="6">Na(+)/H(+) antiporter that extrudes sodium in exchange for external protons.</text>
</comment>
<comment type="catalytic activity">
    <reaction evidence="6">
        <text>Na(+)(in) + 2 H(+)(out) = Na(+)(out) + 2 H(+)(in)</text>
        <dbReference type="Rhea" id="RHEA:29251"/>
        <dbReference type="ChEBI" id="CHEBI:15378"/>
        <dbReference type="ChEBI" id="CHEBI:29101"/>
    </reaction>
</comment>
<feature type="transmembrane region" description="Helical" evidence="6">
    <location>
        <begin position="127"/>
        <end position="146"/>
    </location>
</feature>
<evidence type="ECO:0000256" key="5">
    <source>
        <dbReference type="ARBA" id="ARBA00023136"/>
    </source>
</evidence>
<evidence type="ECO:0000313" key="7">
    <source>
        <dbReference type="EMBL" id="APT34670.1"/>
    </source>
</evidence>
<dbReference type="Proteomes" id="UP000185487">
    <property type="component" value="Chromosome"/>
</dbReference>
<evidence type="ECO:0000256" key="2">
    <source>
        <dbReference type="ARBA" id="ARBA00022475"/>
    </source>
</evidence>
<comment type="similarity">
    <text evidence="6">Belongs to the NhaA Na(+)/H(+) (TC 2.A.33) antiporter family.</text>
</comment>
<accession>A0AAE8HVE3</accession>
<keyword evidence="4 6" id="KW-1133">Transmembrane helix</keyword>
<dbReference type="InterPro" id="IPR023171">
    <property type="entry name" value="Na/H_antiporter_dom_sf"/>
</dbReference>
<proteinExistence type="inferred from homology"/>
<dbReference type="HAMAP" id="MF_01844">
    <property type="entry name" value="NhaA"/>
    <property type="match status" value="1"/>
</dbReference>
<organism evidence="8 10">
    <name type="scientific">Methylobacterium phyllosphaerae</name>
    <dbReference type="NCBI Taxonomy" id="418223"/>
    <lineage>
        <taxon>Bacteria</taxon>
        <taxon>Pseudomonadati</taxon>
        <taxon>Pseudomonadota</taxon>
        <taxon>Alphaproteobacteria</taxon>
        <taxon>Hyphomicrobiales</taxon>
        <taxon>Methylobacteriaceae</taxon>
        <taxon>Methylobacterium</taxon>
    </lineage>
</organism>
<feature type="transmembrane region" description="Helical" evidence="6">
    <location>
        <begin position="155"/>
        <end position="176"/>
    </location>
</feature>
<dbReference type="Proteomes" id="UP000199140">
    <property type="component" value="Unassembled WGS sequence"/>
</dbReference>
<evidence type="ECO:0000256" key="6">
    <source>
        <dbReference type="HAMAP-Rule" id="MF_01844"/>
    </source>
</evidence>
<keyword evidence="6" id="KW-0050">Antiport</keyword>
<dbReference type="NCBIfam" id="TIGR00773">
    <property type="entry name" value="NhaA"/>
    <property type="match status" value="1"/>
</dbReference>
<dbReference type="PANTHER" id="PTHR30341">
    <property type="entry name" value="SODIUM ION/PROTON ANTIPORTER NHAA-RELATED"/>
    <property type="match status" value="1"/>
</dbReference>
<evidence type="ECO:0000313" key="10">
    <source>
        <dbReference type="Proteomes" id="UP000199140"/>
    </source>
</evidence>
<keyword evidence="5 6" id="KW-0472">Membrane</keyword>
<evidence type="ECO:0000256" key="1">
    <source>
        <dbReference type="ARBA" id="ARBA00004429"/>
    </source>
</evidence>
<dbReference type="InterPro" id="IPR004670">
    <property type="entry name" value="NhaA"/>
</dbReference>
<feature type="transmembrane region" description="Helical" evidence="6">
    <location>
        <begin position="96"/>
        <end position="115"/>
    </location>
</feature>
<dbReference type="EMBL" id="CP015367">
    <property type="protein sequence ID" value="APT34670.1"/>
    <property type="molecule type" value="Genomic_DNA"/>
</dbReference>
<evidence type="ECO:0000313" key="9">
    <source>
        <dbReference type="Proteomes" id="UP000185487"/>
    </source>
</evidence>
<gene>
    <name evidence="6" type="primary">nhaA</name>
    <name evidence="7" type="ORF">MCBMB27_05379</name>
    <name evidence="8" type="ORF">SAMN05192567_12237</name>
</gene>
<keyword evidence="9" id="KW-1185">Reference proteome</keyword>
<keyword evidence="6" id="KW-0915">Sodium</keyword>
<keyword evidence="2 6" id="KW-1003">Cell membrane</keyword>
<dbReference type="KEGG" id="mphy:MCBMB27_05379"/>
<dbReference type="NCBIfam" id="NF007112">
    <property type="entry name" value="PRK09561.1"/>
    <property type="match status" value="1"/>
</dbReference>
<sequence length="395" mass="41246">MRVPTLTYRPRSSLRGLLTSGAGGGLVLMASAALALVVANSPLADVYFAGLKAHLGPLSVLHWINDGLMAVFFLLVGLEIKRELLDGRLRTWPDRILPGVAALGGMILPALVYAAVNWRTPETLRGWAIPAATDIAFALGVLALLGSRVPVSLKVFLTALAILDDLGAVIVIAVFYTADLSLPMLGGAAATLAALYGLNKAGVSRLWPYLALGAVLWVFTLLSGVHATVAGVLLALTVPLRLSVGRPDDPTSPLHILEHAVSPWSAFLILPVFGFANAGVSFAGVRPAMLLDPVTLGVALGLFFGKQVGVFGFVLATVKLGWAQRPRGASWAQVYGVAVLCGVGFTMSLFIGLLAFATQPDLEAETKIGVLLGSLACMAAGALVLRFAPAHPSHR</sequence>
<feature type="transmembrane region" description="Helical" evidence="6">
    <location>
        <begin position="334"/>
        <end position="356"/>
    </location>
</feature>
<feature type="transmembrane region" description="Helical" evidence="6">
    <location>
        <begin position="368"/>
        <end position="388"/>
    </location>
</feature>
<dbReference type="EMBL" id="FOPK01000022">
    <property type="protein sequence ID" value="SFH37870.1"/>
    <property type="molecule type" value="Genomic_DNA"/>
</dbReference>
<keyword evidence="6" id="KW-0406">Ion transport</keyword>
<name>A0AAE8HVE3_9HYPH</name>
<dbReference type="Pfam" id="PF06965">
    <property type="entry name" value="Na_H_antiport_1"/>
    <property type="match status" value="1"/>
</dbReference>
<dbReference type="GO" id="GO:0015385">
    <property type="term" value="F:sodium:proton antiporter activity"/>
    <property type="evidence" value="ECO:0007669"/>
    <property type="project" value="UniProtKB-UniRule"/>
</dbReference>
<keyword evidence="6" id="KW-0813">Transport</keyword>
<evidence type="ECO:0000256" key="3">
    <source>
        <dbReference type="ARBA" id="ARBA00022692"/>
    </source>
</evidence>
<dbReference type="GO" id="GO:0006885">
    <property type="term" value="P:regulation of pH"/>
    <property type="evidence" value="ECO:0007669"/>
    <property type="project" value="UniProtKB-UniRule"/>
</dbReference>
<dbReference type="PANTHER" id="PTHR30341:SF0">
    <property type="entry name" value="NA(+)_H(+) ANTIPORTER NHAA"/>
    <property type="match status" value="1"/>
</dbReference>
<feature type="transmembrane region" description="Helical" evidence="6">
    <location>
        <begin position="182"/>
        <end position="198"/>
    </location>
</feature>
<reference evidence="7 9" key="1">
    <citation type="submission" date="2016-04" db="EMBL/GenBank/DDBJ databases">
        <title>Complete genome sequencing and analysis of CBMB27, Methylobacterium phyllosphaerae isolated from leaf tissues of rice (Oryza sativa L.).</title>
        <authorList>
            <person name="Lee Y."/>
            <person name="Hwangbo K."/>
            <person name="Chung H."/>
            <person name="Yoo J."/>
            <person name="Kim K.Y."/>
            <person name="Sa T.M."/>
            <person name="Um Y."/>
            <person name="Madhaiyan M."/>
        </authorList>
    </citation>
    <scope>NUCLEOTIDE SEQUENCE [LARGE SCALE GENOMIC DNA]</scope>
    <source>
        <strain evidence="7 9">CBMB27</strain>
    </source>
</reference>
<feature type="transmembrane region" description="Helical" evidence="6">
    <location>
        <begin position="264"/>
        <end position="285"/>
    </location>
</feature>
<protein>
    <recommendedName>
        <fullName evidence="6">Na(+)/H(+) antiporter NhaA</fullName>
    </recommendedName>
    <alternativeName>
        <fullName evidence="6">Sodium/proton antiporter NhaA</fullName>
    </alternativeName>
</protein>
<evidence type="ECO:0000313" key="8">
    <source>
        <dbReference type="EMBL" id="SFH37870.1"/>
    </source>
</evidence>
<dbReference type="GO" id="GO:0005886">
    <property type="term" value="C:plasma membrane"/>
    <property type="evidence" value="ECO:0007669"/>
    <property type="project" value="UniProtKB-SubCell"/>
</dbReference>
<feature type="transmembrane region" description="Helical" evidence="6">
    <location>
        <begin position="59"/>
        <end position="76"/>
    </location>
</feature>
<keyword evidence="6" id="KW-0739">Sodium transport</keyword>